<dbReference type="OrthoDB" id="1937347at2759"/>
<evidence type="ECO:0000313" key="2">
    <source>
        <dbReference type="Proteomes" id="UP001141806"/>
    </source>
</evidence>
<dbReference type="EMBL" id="JAMYWD010000002">
    <property type="protein sequence ID" value="KAJ4978196.1"/>
    <property type="molecule type" value="Genomic_DNA"/>
</dbReference>
<accession>A0A9Q0KXG9</accession>
<protein>
    <submittedName>
        <fullName evidence="1">Uncharacterized protein</fullName>
    </submittedName>
</protein>
<evidence type="ECO:0000313" key="1">
    <source>
        <dbReference type="EMBL" id="KAJ4978196.1"/>
    </source>
</evidence>
<sequence>MLYGELRGSPWVIRWRKLTVGCSKYNITKVGFERKLIKLMMQFLQEITSLCLSLQTPPSRAIFLPLVALVVRLSYGSKSTDAMEDDYSNGIIGSGNSGLPITSLRFIGSSSNISLHPTQAHPIAIKGHKESVYALTMNDDGSLFVSGGTKGVTQGKWKFELIIAIFIIYFVQPSDA</sequence>
<dbReference type="AlphaFoldDB" id="A0A9Q0KXG9"/>
<name>A0A9Q0KXG9_9MAGN</name>
<gene>
    <name evidence="1" type="ORF">NE237_008976</name>
</gene>
<keyword evidence="2" id="KW-1185">Reference proteome</keyword>
<dbReference type="Proteomes" id="UP001141806">
    <property type="component" value="Unassembled WGS sequence"/>
</dbReference>
<comment type="caution">
    <text evidence="1">The sequence shown here is derived from an EMBL/GenBank/DDBJ whole genome shotgun (WGS) entry which is preliminary data.</text>
</comment>
<proteinExistence type="predicted"/>
<reference evidence="1" key="1">
    <citation type="journal article" date="2023" name="Plant J.">
        <title>The genome of the king protea, Protea cynaroides.</title>
        <authorList>
            <person name="Chang J."/>
            <person name="Duong T.A."/>
            <person name="Schoeman C."/>
            <person name="Ma X."/>
            <person name="Roodt D."/>
            <person name="Barker N."/>
            <person name="Li Z."/>
            <person name="Van de Peer Y."/>
            <person name="Mizrachi E."/>
        </authorList>
    </citation>
    <scope>NUCLEOTIDE SEQUENCE</scope>
    <source>
        <tissue evidence="1">Young leaves</tissue>
    </source>
</reference>
<organism evidence="1 2">
    <name type="scientific">Protea cynaroides</name>
    <dbReference type="NCBI Taxonomy" id="273540"/>
    <lineage>
        <taxon>Eukaryota</taxon>
        <taxon>Viridiplantae</taxon>
        <taxon>Streptophyta</taxon>
        <taxon>Embryophyta</taxon>
        <taxon>Tracheophyta</taxon>
        <taxon>Spermatophyta</taxon>
        <taxon>Magnoliopsida</taxon>
        <taxon>Proteales</taxon>
        <taxon>Proteaceae</taxon>
        <taxon>Protea</taxon>
    </lineage>
</organism>